<dbReference type="InterPro" id="IPR036412">
    <property type="entry name" value="HAD-like_sf"/>
</dbReference>
<dbReference type="InterPro" id="IPR023214">
    <property type="entry name" value="HAD_sf"/>
</dbReference>
<dbReference type="PANTHER" id="PTHR18901:SF38">
    <property type="entry name" value="PSEUDOURIDINE-5'-PHOSPHATASE"/>
    <property type="match status" value="1"/>
</dbReference>
<dbReference type="Pfam" id="PF13419">
    <property type="entry name" value="HAD_2"/>
    <property type="match status" value="1"/>
</dbReference>
<proteinExistence type="predicted"/>
<sequence length="123" mass="14265">MAVTHVIFDFDGLLVDTEPCYKAVHKELLGRYGRTFTPEIGSHMMGRREEDAFTWLLNEVWISYRASLFALAILAVQLNIADKITPRQYMAEYDAMLTEMFRHCQPMPGAERLVRHFHKKGMA</sequence>
<dbReference type="InterPro" id="IPR023198">
    <property type="entry name" value="PGP-like_dom2"/>
</dbReference>
<evidence type="ECO:0000313" key="2">
    <source>
        <dbReference type="Proteomes" id="UP000054047"/>
    </source>
</evidence>
<evidence type="ECO:0000313" key="1">
    <source>
        <dbReference type="EMBL" id="KIH66967.1"/>
    </source>
</evidence>
<protein>
    <recommendedName>
        <fullName evidence="3">Haloacid dehalogenase-like hydrolase</fullName>
    </recommendedName>
</protein>
<dbReference type="EMBL" id="KN726890">
    <property type="protein sequence ID" value="KIH66967.1"/>
    <property type="molecule type" value="Genomic_DNA"/>
</dbReference>
<dbReference type="Proteomes" id="UP000054047">
    <property type="component" value="Unassembled WGS sequence"/>
</dbReference>
<dbReference type="OrthoDB" id="40579at2759"/>
<dbReference type="InterPro" id="IPR041492">
    <property type="entry name" value="HAD_2"/>
</dbReference>
<name>A0A0C2DVS3_9BILA</name>
<accession>A0A0C2DVS3</accession>
<dbReference type="AlphaFoldDB" id="A0A0C2DVS3"/>
<gene>
    <name evidence="1" type="ORF">ANCDUO_02704</name>
</gene>
<keyword evidence="2" id="KW-1185">Reference proteome</keyword>
<dbReference type="Gene3D" id="3.40.50.1000">
    <property type="entry name" value="HAD superfamily/HAD-like"/>
    <property type="match status" value="1"/>
</dbReference>
<dbReference type="GO" id="GO:0016791">
    <property type="term" value="F:phosphatase activity"/>
    <property type="evidence" value="ECO:0007669"/>
    <property type="project" value="TreeGrafter"/>
</dbReference>
<organism evidence="1 2">
    <name type="scientific">Ancylostoma duodenale</name>
    <dbReference type="NCBI Taxonomy" id="51022"/>
    <lineage>
        <taxon>Eukaryota</taxon>
        <taxon>Metazoa</taxon>
        <taxon>Ecdysozoa</taxon>
        <taxon>Nematoda</taxon>
        <taxon>Chromadorea</taxon>
        <taxon>Rhabditida</taxon>
        <taxon>Rhabditina</taxon>
        <taxon>Rhabditomorpha</taxon>
        <taxon>Strongyloidea</taxon>
        <taxon>Ancylostomatidae</taxon>
        <taxon>Ancylostomatinae</taxon>
        <taxon>Ancylostoma</taxon>
    </lineage>
</organism>
<evidence type="ECO:0008006" key="3">
    <source>
        <dbReference type="Google" id="ProtNLM"/>
    </source>
</evidence>
<dbReference type="SUPFAM" id="SSF56784">
    <property type="entry name" value="HAD-like"/>
    <property type="match status" value="1"/>
</dbReference>
<reference evidence="1 2" key="1">
    <citation type="submission" date="2013-12" db="EMBL/GenBank/DDBJ databases">
        <title>Draft genome of the parsitic nematode Ancylostoma duodenale.</title>
        <authorList>
            <person name="Mitreva M."/>
        </authorList>
    </citation>
    <scope>NUCLEOTIDE SEQUENCE [LARGE SCALE GENOMIC DNA]</scope>
    <source>
        <strain evidence="1 2">Zhejiang</strain>
    </source>
</reference>
<dbReference type="PANTHER" id="PTHR18901">
    <property type="entry name" value="2-DEOXYGLUCOSE-6-PHOSPHATE PHOSPHATASE 2"/>
    <property type="match status" value="1"/>
</dbReference>
<dbReference type="Gene3D" id="1.10.150.240">
    <property type="entry name" value="Putative phosphatase, domain 2"/>
    <property type="match status" value="1"/>
</dbReference>